<dbReference type="Proteomes" id="UP000286931">
    <property type="component" value="Unassembled WGS sequence"/>
</dbReference>
<dbReference type="GO" id="GO:0043190">
    <property type="term" value="C:ATP-binding cassette (ABC) transporter complex"/>
    <property type="evidence" value="ECO:0007669"/>
    <property type="project" value="InterPro"/>
</dbReference>
<evidence type="ECO:0000313" key="4">
    <source>
        <dbReference type="EMBL" id="GCD96049.1"/>
    </source>
</evidence>
<accession>A0A401YNF9</accession>
<dbReference type="InterPro" id="IPR030678">
    <property type="entry name" value="Peptide/Ni-bd"/>
</dbReference>
<dbReference type="CDD" id="cd00995">
    <property type="entry name" value="PBP2_NikA_DppA_OppA_like"/>
    <property type="match status" value="1"/>
</dbReference>
<dbReference type="InterPro" id="IPR039424">
    <property type="entry name" value="SBP_5"/>
</dbReference>
<feature type="chain" id="PRO_5019321558" evidence="2">
    <location>
        <begin position="27"/>
        <end position="512"/>
    </location>
</feature>
<evidence type="ECO:0000259" key="3">
    <source>
        <dbReference type="Pfam" id="PF00496"/>
    </source>
</evidence>
<dbReference type="GO" id="GO:0042597">
    <property type="term" value="C:periplasmic space"/>
    <property type="evidence" value="ECO:0007669"/>
    <property type="project" value="UniProtKB-ARBA"/>
</dbReference>
<dbReference type="GO" id="GO:0015833">
    <property type="term" value="P:peptide transport"/>
    <property type="evidence" value="ECO:0007669"/>
    <property type="project" value="TreeGrafter"/>
</dbReference>
<keyword evidence="2" id="KW-0732">Signal</keyword>
<dbReference type="SUPFAM" id="SSF53850">
    <property type="entry name" value="Periplasmic binding protein-like II"/>
    <property type="match status" value="1"/>
</dbReference>
<name>A0A401YNF9_9ACTN</name>
<dbReference type="AlphaFoldDB" id="A0A401YNF9"/>
<dbReference type="Gene3D" id="3.40.190.10">
    <property type="entry name" value="Periplasmic binding protein-like II"/>
    <property type="match status" value="1"/>
</dbReference>
<dbReference type="GO" id="GO:1904680">
    <property type="term" value="F:peptide transmembrane transporter activity"/>
    <property type="evidence" value="ECO:0007669"/>
    <property type="project" value="TreeGrafter"/>
</dbReference>
<dbReference type="Pfam" id="PF00496">
    <property type="entry name" value="SBP_bac_5"/>
    <property type="match status" value="1"/>
</dbReference>
<sequence length="512" mass="52818">MTPVKVMAYVASLTAAAGLLSGCAGGSTSAKPGSSEPPRQGGSATMSLSSAIDTWNPQEALSTHSFSVFPQVYASLLRSTPDGKGLLPALASSYQADPVAKTLTFTLDPAAKFSNGRQVTSADVRFSEGLWSKGKLYGGYFSSITSVQTPSPQTVVFTLSQPDETLLAILSTANAAIFPDNYGGESEADFWKKPIGAGPFGIDNQAVGRSISLTRNPYYYRAGLPHLDKVEYKVVTDGSQRLLQFQNGSLDVVNGVELGVAAQYPKGKVVGVPSAGVSVLTINTKSGPLANVDLRKAMAAAVDYRKLVAGGYAGQATTATSLLPQNVPGVSPCSACTWSSTDQAAAKSLVAKSGHTGQNLELNVPSGDAEELAAQALAPMLAQVGIKVTVVPLPTATLIDRLGKGDFQLAMITYSALAPSPIDPLGFLESTGLVFSQSDPGPANTALTAVHAASTPFDVTTAVQTFEKAANASGAVIPLAVPNALYAVAGRVEGFVPTPYLAYCADELSVKS</sequence>
<dbReference type="PIRSF" id="PIRSF002741">
    <property type="entry name" value="MppA"/>
    <property type="match status" value="1"/>
</dbReference>
<gene>
    <name evidence="4" type="ORF">EHYA_03733</name>
</gene>
<feature type="signal peptide" evidence="2">
    <location>
        <begin position="1"/>
        <end position="26"/>
    </location>
</feature>
<dbReference type="PROSITE" id="PS51257">
    <property type="entry name" value="PROKAR_LIPOPROTEIN"/>
    <property type="match status" value="1"/>
</dbReference>
<keyword evidence="5" id="KW-1185">Reference proteome</keyword>
<comment type="caution">
    <text evidence="4">The sequence shown here is derived from an EMBL/GenBank/DDBJ whole genome shotgun (WGS) entry which is preliminary data.</text>
</comment>
<evidence type="ECO:0000256" key="2">
    <source>
        <dbReference type="SAM" id="SignalP"/>
    </source>
</evidence>
<dbReference type="EMBL" id="BIFH01000019">
    <property type="protein sequence ID" value="GCD96049.1"/>
    <property type="molecule type" value="Genomic_DNA"/>
</dbReference>
<dbReference type="Gene3D" id="3.10.105.10">
    <property type="entry name" value="Dipeptide-binding Protein, Domain 3"/>
    <property type="match status" value="1"/>
</dbReference>
<dbReference type="InterPro" id="IPR000914">
    <property type="entry name" value="SBP_5_dom"/>
</dbReference>
<dbReference type="PANTHER" id="PTHR30290">
    <property type="entry name" value="PERIPLASMIC BINDING COMPONENT OF ABC TRANSPORTER"/>
    <property type="match status" value="1"/>
</dbReference>
<evidence type="ECO:0000256" key="1">
    <source>
        <dbReference type="SAM" id="MobiDB-lite"/>
    </source>
</evidence>
<reference evidence="4 5" key="1">
    <citation type="submission" date="2018-12" db="EMBL/GenBank/DDBJ databases">
        <title>Draft genome sequence of Embleya hyalina NBRC 13850T.</title>
        <authorList>
            <person name="Komaki H."/>
            <person name="Hosoyama A."/>
            <person name="Kimura A."/>
            <person name="Ichikawa N."/>
            <person name="Tamura T."/>
        </authorList>
    </citation>
    <scope>NUCLEOTIDE SEQUENCE [LARGE SCALE GENOMIC DNA]</scope>
    <source>
        <strain evidence="4 5">NBRC 13850</strain>
    </source>
</reference>
<feature type="domain" description="Solute-binding protein family 5" evidence="3">
    <location>
        <begin position="87"/>
        <end position="426"/>
    </location>
</feature>
<organism evidence="4 5">
    <name type="scientific">Embleya hyalina</name>
    <dbReference type="NCBI Taxonomy" id="516124"/>
    <lineage>
        <taxon>Bacteria</taxon>
        <taxon>Bacillati</taxon>
        <taxon>Actinomycetota</taxon>
        <taxon>Actinomycetes</taxon>
        <taxon>Kitasatosporales</taxon>
        <taxon>Streptomycetaceae</taxon>
        <taxon>Embleya</taxon>
    </lineage>
</organism>
<proteinExistence type="predicted"/>
<feature type="region of interest" description="Disordered" evidence="1">
    <location>
        <begin position="26"/>
        <end position="47"/>
    </location>
</feature>
<protein>
    <submittedName>
        <fullName evidence="4">ABC transporter substrate-binding protein</fullName>
    </submittedName>
</protein>
<evidence type="ECO:0000313" key="5">
    <source>
        <dbReference type="Proteomes" id="UP000286931"/>
    </source>
</evidence>